<dbReference type="SUPFAM" id="SSF56300">
    <property type="entry name" value="Metallo-dependent phosphatases"/>
    <property type="match status" value="1"/>
</dbReference>
<dbReference type="InterPro" id="IPR032093">
    <property type="entry name" value="PhoD_N"/>
</dbReference>
<dbReference type="AlphaFoldDB" id="B7X1F2"/>
<dbReference type="PANTHER" id="PTHR43606">
    <property type="entry name" value="PHOSPHATASE, PUTATIVE (AFU_ORTHOLOGUE AFUA_6G08710)-RELATED"/>
    <property type="match status" value="1"/>
</dbReference>
<keyword evidence="3" id="KW-0378">Hydrolase</keyword>
<dbReference type="Proteomes" id="UP000003039">
    <property type="component" value="Unassembled WGS sequence"/>
</dbReference>
<reference evidence="3 4" key="1">
    <citation type="journal article" date="2004" name="Appl. Environ. Microbiol.">
        <title>Mineralization of individual congeners of linear alkylbenzenesulfonate by defined pairs of heterotrophic bacteria.</title>
        <authorList>
            <person name="Schleheck D."/>
            <person name="Knepper T.P."/>
            <person name="Fischer K."/>
            <person name="Cook A.M."/>
        </authorList>
    </citation>
    <scope>NUCLEOTIDE SEQUENCE [LARGE SCALE GENOMIC DNA]</scope>
    <source>
        <strain evidence="4">DSM 14576 / KF-1</strain>
    </source>
</reference>
<accession>B7X1F2</accession>
<dbReference type="Gene3D" id="2.60.40.380">
    <property type="entry name" value="Purple acid phosphatase-like, N-terminal"/>
    <property type="match status" value="1"/>
</dbReference>
<proteinExistence type="predicted"/>
<evidence type="ECO:0000313" key="3">
    <source>
        <dbReference type="EMBL" id="EED66412.1"/>
    </source>
</evidence>
<dbReference type="EMBL" id="AAUJ02000001">
    <property type="protein sequence ID" value="EED66412.1"/>
    <property type="molecule type" value="Genomic_DNA"/>
</dbReference>
<evidence type="ECO:0000259" key="1">
    <source>
        <dbReference type="Pfam" id="PF09423"/>
    </source>
</evidence>
<dbReference type="InterPro" id="IPR052900">
    <property type="entry name" value="Phospholipid_Metab_Enz"/>
</dbReference>
<dbReference type="GO" id="GO:0004035">
    <property type="term" value="F:alkaline phosphatase activity"/>
    <property type="evidence" value="ECO:0007669"/>
    <property type="project" value="UniProtKB-EC"/>
</dbReference>
<dbReference type="EC" id="3.1.3.1" evidence="3"/>
<protein>
    <submittedName>
        <fullName evidence="3">Alkaline phosphatase</fullName>
        <ecNumber evidence="3">3.1.3.1</ecNumber>
    </submittedName>
</protein>
<evidence type="ECO:0000259" key="2">
    <source>
        <dbReference type="Pfam" id="PF16655"/>
    </source>
</evidence>
<gene>
    <name evidence="3" type="ORF">CtesDRAFT_PD1358</name>
</gene>
<dbReference type="Pfam" id="PF16655">
    <property type="entry name" value="PhoD_N"/>
    <property type="match status" value="1"/>
</dbReference>
<feature type="domain" description="PhoD-like phosphatase metallophosphatase" evidence="1">
    <location>
        <begin position="178"/>
        <end position="524"/>
    </location>
</feature>
<comment type="caution">
    <text evidence="3">The sequence shown here is derived from an EMBL/GenBank/DDBJ whole genome shotgun (WGS) entry which is preliminary data.</text>
</comment>
<dbReference type="Pfam" id="PF09423">
    <property type="entry name" value="PhoD"/>
    <property type="match status" value="1"/>
</dbReference>
<dbReference type="InterPro" id="IPR018946">
    <property type="entry name" value="PhoD-like_MPP"/>
</dbReference>
<sequence length="557" mass="62129">MPVESGRYFQPTGYKTPHHSIAMFSRLYTPAPERRRFLIASSLATAVGALPAWARATESLAHNPFTLGVASGDPEPDNILIWTRLTAPLDYLGTAAAPDLAAQTVHWEVAHDAQFRQAVAHGQIQARAEWGHAVHVQVNGLSPDRWYFYRFRCGDAFSTTARCRTAPAAGADVRKLRLAVASCQRWEHGFYSAWADAAQASPDLVLFLGDYIYEYAQPAKPDGLARAQPLRTAQTLQDYRDRYALHKSDPHLQAAHAVCNWSVIWDDHEVENDYVAQYGRGDSAHFLARRMAAWQAFYENMPLRDGALQRNFQGLALYRSLQWGKLARLHLLDGRQYRDLQACRPEGKASTGTVDPAECPALQDPARSFLGWDQERWLARQLQDDARQRAEATRWSTVVQTTLFAARKHPNGRQSTDSWDGYPQARQRLVRQIAESQPRNSVLLGGDIHQNYVCAIAAQADQAPDKANPVIASEFCGTSISSHSGTTQARVDAIVAHNPQVVFARCEERGYSLVEITPQSMSTELRAVSNPLQADSSLYTLARFVVEDRRPGPVKIA</sequence>
<dbReference type="InterPro" id="IPR029052">
    <property type="entry name" value="Metallo-depent_PP-like"/>
</dbReference>
<dbReference type="Gene3D" id="3.60.21.70">
    <property type="entry name" value="PhoD-like phosphatase"/>
    <property type="match status" value="1"/>
</dbReference>
<organism evidence="3 4">
    <name type="scientific">Comamonas testosteroni (strain DSM 14576 / KF-1)</name>
    <name type="common">Pseudomonas testosteroni</name>
    <dbReference type="NCBI Taxonomy" id="399795"/>
    <lineage>
        <taxon>Bacteria</taxon>
        <taxon>Pseudomonadati</taxon>
        <taxon>Pseudomonadota</taxon>
        <taxon>Betaproteobacteria</taxon>
        <taxon>Burkholderiales</taxon>
        <taxon>Comamonadaceae</taxon>
        <taxon>Comamonas</taxon>
    </lineage>
</organism>
<name>B7X1F2_COMTK</name>
<evidence type="ECO:0000313" key="4">
    <source>
        <dbReference type="Proteomes" id="UP000003039"/>
    </source>
</evidence>
<dbReference type="PANTHER" id="PTHR43606:SF2">
    <property type="entry name" value="ALKALINE PHOSPHATASE FAMILY PROTEIN (AFU_ORTHOLOGUE AFUA_5G03860)"/>
    <property type="match status" value="1"/>
</dbReference>
<feature type="domain" description="Phospholipase D N-terminal" evidence="2">
    <location>
        <begin position="67"/>
        <end position="165"/>
    </location>
</feature>
<dbReference type="CDD" id="cd07389">
    <property type="entry name" value="MPP_PhoD"/>
    <property type="match status" value="1"/>
</dbReference>
<dbReference type="InterPro" id="IPR038607">
    <property type="entry name" value="PhoD-like_sf"/>
</dbReference>
<dbReference type="eggNOG" id="COG3540">
    <property type="taxonomic scope" value="Bacteria"/>
</dbReference>